<gene>
    <name evidence="2" type="ORF">SAMN05444414_101280</name>
</gene>
<dbReference type="PANTHER" id="PTHR34821:SF2">
    <property type="entry name" value="INNER MEMBRANE PROTEIN YDCZ"/>
    <property type="match status" value="1"/>
</dbReference>
<keyword evidence="1" id="KW-0472">Membrane</keyword>
<protein>
    <submittedName>
        <fullName evidence="2">Transporter family-2 protein</fullName>
    </submittedName>
</protein>
<dbReference type="GO" id="GO:0005886">
    <property type="term" value="C:plasma membrane"/>
    <property type="evidence" value="ECO:0007669"/>
    <property type="project" value="TreeGrafter"/>
</dbReference>
<keyword evidence="1" id="KW-0812">Transmembrane</keyword>
<dbReference type="OrthoDB" id="370053at2"/>
<feature type="transmembrane region" description="Helical" evidence="1">
    <location>
        <begin position="95"/>
        <end position="118"/>
    </location>
</feature>
<dbReference type="EMBL" id="FRBN01000001">
    <property type="protein sequence ID" value="SHK80221.1"/>
    <property type="molecule type" value="Genomic_DNA"/>
</dbReference>
<accession>A0A1M6VFS1</accession>
<proteinExistence type="predicted"/>
<dbReference type="InterPro" id="IPR006750">
    <property type="entry name" value="YdcZ"/>
</dbReference>
<keyword evidence="3" id="KW-1185">Reference proteome</keyword>
<dbReference type="Pfam" id="PF04657">
    <property type="entry name" value="DMT_YdcZ"/>
    <property type="match status" value="1"/>
</dbReference>
<name>A0A1M6VFS1_9RHOB</name>
<reference evidence="3" key="1">
    <citation type="submission" date="2016-11" db="EMBL/GenBank/DDBJ databases">
        <authorList>
            <person name="Varghese N."/>
            <person name="Submissions S."/>
        </authorList>
    </citation>
    <scope>NUCLEOTIDE SEQUENCE [LARGE SCALE GENOMIC DNA]</scope>
    <source>
        <strain evidence="3">DSM 29327</strain>
    </source>
</reference>
<organism evidence="2 3">
    <name type="scientific">Roseovarius marisflavi</name>
    <dbReference type="NCBI Taxonomy" id="1054996"/>
    <lineage>
        <taxon>Bacteria</taxon>
        <taxon>Pseudomonadati</taxon>
        <taxon>Pseudomonadota</taxon>
        <taxon>Alphaproteobacteria</taxon>
        <taxon>Rhodobacterales</taxon>
        <taxon>Roseobacteraceae</taxon>
        <taxon>Roseovarius</taxon>
    </lineage>
</organism>
<dbReference type="PANTHER" id="PTHR34821">
    <property type="entry name" value="INNER MEMBRANE PROTEIN YDCZ"/>
    <property type="match status" value="1"/>
</dbReference>
<evidence type="ECO:0000313" key="2">
    <source>
        <dbReference type="EMBL" id="SHK80221.1"/>
    </source>
</evidence>
<sequence length="148" mass="14877">MPQSPLLALIFMAVAGVAIALQAPINSALGRSIDSSLAAATISFGVGFAALLALVALGGEAGAIARAATLPKWLLLGGALGAIYVWAALWSVPILGVLTTITVLILGQMVAALLLDYIGAFGLVARDLSPTRVVAALLVAAGVILSRY</sequence>
<keyword evidence="1" id="KW-1133">Transmembrane helix</keyword>
<dbReference type="Proteomes" id="UP000184191">
    <property type="component" value="Unassembled WGS sequence"/>
</dbReference>
<dbReference type="RefSeq" id="WP_073194176.1">
    <property type="nucleotide sequence ID" value="NZ_FRBN01000001.1"/>
</dbReference>
<evidence type="ECO:0000313" key="3">
    <source>
        <dbReference type="Proteomes" id="UP000184191"/>
    </source>
</evidence>
<dbReference type="STRING" id="1054996.SAMN05444414_101280"/>
<feature type="transmembrane region" description="Helical" evidence="1">
    <location>
        <begin position="70"/>
        <end position="89"/>
    </location>
</feature>
<feature type="transmembrane region" description="Helical" evidence="1">
    <location>
        <begin position="38"/>
        <end position="58"/>
    </location>
</feature>
<feature type="transmembrane region" description="Helical" evidence="1">
    <location>
        <begin position="130"/>
        <end position="146"/>
    </location>
</feature>
<evidence type="ECO:0000256" key="1">
    <source>
        <dbReference type="SAM" id="Phobius"/>
    </source>
</evidence>
<dbReference type="AlphaFoldDB" id="A0A1M6VFS1"/>